<dbReference type="PANTHER" id="PTHR37984:SF5">
    <property type="entry name" value="PROTEIN NYNRIN-LIKE"/>
    <property type="match status" value="1"/>
</dbReference>
<evidence type="ECO:0000256" key="1">
    <source>
        <dbReference type="SAM" id="MobiDB-lite"/>
    </source>
</evidence>
<evidence type="ECO:0000313" key="4">
    <source>
        <dbReference type="Proteomes" id="UP000830375"/>
    </source>
</evidence>
<dbReference type="Proteomes" id="UP000830375">
    <property type="component" value="Unassembled WGS sequence"/>
</dbReference>
<dbReference type="InterPro" id="IPR001584">
    <property type="entry name" value="Integrase_cat-core"/>
</dbReference>
<dbReference type="PROSITE" id="PS50994">
    <property type="entry name" value="INTEGRASE"/>
    <property type="match status" value="1"/>
</dbReference>
<reference evidence="3 4" key="1">
    <citation type="submission" date="2022-01" db="EMBL/GenBank/DDBJ databases">
        <title>A high-quality chromosome-level genome assembly of rohu carp, Labeo rohita.</title>
        <authorList>
            <person name="Arick M.A. II"/>
            <person name="Hsu C.-Y."/>
            <person name="Magbanua Z."/>
            <person name="Pechanova O."/>
            <person name="Grover C."/>
            <person name="Miller E."/>
            <person name="Thrash A."/>
            <person name="Ezzel L."/>
            <person name="Alam S."/>
            <person name="Benzie J."/>
            <person name="Hamilton M."/>
            <person name="Karsi A."/>
            <person name="Lawrence M.L."/>
            <person name="Peterson D.G."/>
        </authorList>
    </citation>
    <scope>NUCLEOTIDE SEQUENCE [LARGE SCALE GENOMIC DNA]</scope>
    <source>
        <strain evidence="4">BAU-BD-2019</strain>
        <tissue evidence="3">Blood</tissue>
    </source>
</reference>
<protein>
    <submittedName>
        <fullName evidence="3">Transposon Tf2-9 polyprotein</fullName>
    </submittedName>
</protein>
<name>A0ABQ8MMB7_LABRO</name>
<dbReference type="EMBL" id="JACTAM010000005">
    <property type="protein sequence ID" value="KAI2664012.1"/>
    <property type="molecule type" value="Genomic_DNA"/>
</dbReference>
<organism evidence="3 4">
    <name type="scientific">Labeo rohita</name>
    <name type="common">Indian major carp</name>
    <name type="synonym">Cyprinus rohita</name>
    <dbReference type="NCBI Taxonomy" id="84645"/>
    <lineage>
        <taxon>Eukaryota</taxon>
        <taxon>Metazoa</taxon>
        <taxon>Chordata</taxon>
        <taxon>Craniata</taxon>
        <taxon>Vertebrata</taxon>
        <taxon>Euteleostomi</taxon>
        <taxon>Actinopterygii</taxon>
        <taxon>Neopterygii</taxon>
        <taxon>Teleostei</taxon>
        <taxon>Ostariophysi</taxon>
        <taxon>Cypriniformes</taxon>
        <taxon>Cyprinidae</taxon>
        <taxon>Labeoninae</taxon>
        <taxon>Labeonini</taxon>
        <taxon>Labeo</taxon>
    </lineage>
</organism>
<accession>A0ABQ8MMB7</accession>
<sequence length="148" mass="16452">MSAVCDRQNSTPSGKLLSTGHPSMPMVKPRSGCHHRLTLPTSNGNTCILVIADRFSCKLIPRKGLPTAIETAKALFNQAFGNFGILKDIVSDCSPQSILLVWKAFFSLLGVTISLTSWYHPQSSEQMERKVQEIIRFLRTFCQSHQDS</sequence>
<dbReference type="InterPro" id="IPR012337">
    <property type="entry name" value="RNaseH-like_sf"/>
</dbReference>
<feature type="domain" description="Integrase catalytic" evidence="2">
    <location>
        <begin position="21"/>
        <end position="148"/>
    </location>
</feature>
<dbReference type="InterPro" id="IPR050951">
    <property type="entry name" value="Retrovirus_Pol_polyprotein"/>
</dbReference>
<dbReference type="Gene3D" id="3.30.420.10">
    <property type="entry name" value="Ribonuclease H-like superfamily/Ribonuclease H"/>
    <property type="match status" value="1"/>
</dbReference>
<proteinExistence type="predicted"/>
<dbReference type="SUPFAM" id="SSF53098">
    <property type="entry name" value="Ribonuclease H-like"/>
    <property type="match status" value="1"/>
</dbReference>
<evidence type="ECO:0000313" key="3">
    <source>
        <dbReference type="EMBL" id="KAI2664012.1"/>
    </source>
</evidence>
<comment type="caution">
    <text evidence="3">The sequence shown here is derived from an EMBL/GenBank/DDBJ whole genome shotgun (WGS) entry which is preliminary data.</text>
</comment>
<keyword evidence="4" id="KW-1185">Reference proteome</keyword>
<dbReference type="InterPro" id="IPR036397">
    <property type="entry name" value="RNaseH_sf"/>
</dbReference>
<feature type="region of interest" description="Disordered" evidence="1">
    <location>
        <begin position="1"/>
        <end position="24"/>
    </location>
</feature>
<evidence type="ECO:0000259" key="2">
    <source>
        <dbReference type="PROSITE" id="PS50994"/>
    </source>
</evidence>
<dbReference type="PANTHER" id="PTHR37984">
    <property type="entry name" value="PROTEIN CBG26694"/>
    <property type="match status" value="1"/>
</dbReference>
<gene>
    <name evidence="3" type="ORF">H4Q32_002126</name>
</gene>